<accession>A0A160ILW8</accession>
<evidence type="ECO:0000256" key="9">
    <source>
        <dbReference type="ARBA" id="ARBA00022516"/>
    </source>
</evidence>
<evidence type="ECO:0000256" key="22">
    <source>
        <dbReference type="ARBA" id="ARBA00032743"/>
    </source>
</evidence>
<organism evidence="24 25">
    <name type="scientific">Fictibacillus phosphorivorans</name>
    <dbReference type="NCBI Taxonomy" id="1221500"/>
    <lineage>
        <taxon>Bacteria</taxon>
        <taxon>Bacillati</taxon>
        <taxon>Bacillota</taxon>
        <taxon>Bacilli</taxon>
        <taxon>Bacillales</taxon>
        <taxon>Fictibacillaceae</taxon>
        <taxon>Fictibacillus</taxon>
    </lineage>
</organism>
<evidence type="ECO:0000256" key="16">
    <source>
        <dbReference type="ARBA" id="ARBA00023209"/>
    </source>
</evidence>
<comment type="similarity">
    <text evidence="5">Belongs to the CDS family.</text>
</comment>
<evidence type="ECO:0000256" key="3">
    <source>
        <dbReference type="ARBA" id="ARBA00005119"/>
    </source>
</evidence>
<dbReference type="OrthoDB" id="9799199at2"/>
<dbReference type="STRING" id="1221500.ABE65_008805"/>
<dbReference type="Pfam" id="PF01148">
    <property type="entry name" value="CTP_transf_1"/>
    <property type="match status" value="1"/>
</dbReference>
<evidence type="ECO:0000313" key="24">
    <source>
        <dbReference type="EMBL" id="ANC76896.1"/>
    </source>
</evidence>
<dbReference type="GO" id="GO:0005886">
    <property type="term" value="C:plasma membrane"/>
    <property type="evidence" value="ECO:0007669"/>
    <property type="project" value="UniProtKB-SubCell"/>
</dbReference>
<keyword evidence="14" id="KW-0443">Lipid metabolism</keyword>
<proteinExistence type="inferred from homology"/>
<evidence type="ECO:0000256" key="23">
    <source>
        <dbReference type="ARBA" id="ARBA00033406"/>
    </source>
</evidence>
<keyword evidence="15" id="KW-0472">Membrane</keyword>
<keyword evidence="11" id="KW-0812">Transmembrane</keyword>
<keyword evidence="13" id="KW-1133">Transmembrane helix</keyword>
<evidence type="ECO:0000256" key="21">
    <source>
        <dbReference type="ARBA" id="ARBA00032396"/>
    </source>
</evidence>
<keyword evidence="10 24" id="KW-0808">Transferase</keyword>
<evidence type="ECO:0000256" key="19">
    <source>
        <dbReference type="ARBA" id="ARBA00031825"/>
    </source>
</evidence>
<gene>
    <name evidence="24" type="ORF">ABE65_008805</name>
</gene>
<dbReference type="PANTHER" id="PTHR46382">
    <property type="entry name" value="PHOSPHATIDATE CYTIDYLYLTRANSFERASE"/>
    <property type="match status" value="1"/>
</dbReference>
<dbReference type="GO" id="GO:0004605">
    <property type="term" value="F:phosphatidate cytidylyltransferase activity"/>
    <property type="evidence" value="ECO:0007669"/>
    <property type="project" value="UniProtKB-EC"/>
</dbReference>
<evidence type="ECO:0000256" key="10">
    <source>
        <dbReference type="ARBA" id="ARBA00022679"/>
    </source>
</evidence>
<keyword evidence="17" id="KW-1208">Phospholipid metabolism</keyword>
<evidence type="ECO:0000256" key="6">
    <source>
        <dbReference type="ARBA" id="ARBA00012487"/>
    </source>
</evidence>
<evidence type="ECO:0000256" key="15">
    <source>
        <dbReference type="ARBA" id="ARBA00023136"/>
    </source>
</evidence>
<dbReference type="EMBL" id="CP015378">
    <property type="protein sequence ID" value="ANC76896.1"/>
    <property type="molecule type" value="Genomic_DNA"/>
</dbReference>
<comment type="pathway">
    <text evidence="4">Lipid metabolism.</text>
</comment>
<evidence type="ECO:0000256" key="4">
    <source>
        <dbReference type="ARBA" id="ARBA00005189"/>
    </source>
</evidence>
<evidence type="ECO:0000256" key="14">
    <source>
        <dbReference type="ARBA" id="ARBA00023098"/>
    </source>
</evidence>
<reference evidence="24 25" key="1">
    <citation type="submission" date="2016-04" db="EMBL/GenBank/DDBJ databases">
        <title>Complete genome sequence of Fictibacillus phosphorivorans G25-29, a strain toxic to nematodes.</title>
        <authorList>
            <person name="Zheng Z."/>
        </authorList>
    </citation>
    <scope>NUCLEOTIDE SEQUENCE [LARGE SCALE GENOMIC DNA]</scope>
    <source>
        <strain evidence="24 25">G25-29</strain>
    </source>
</reference>
<evidence type="ECO:0000256" key="11">
    <source>
        <dbReference type="ARBA" id="ARBA00022692"/>
    </source>
</evidence>
<dbReference type="AlphaFoldDB" id="A0A160ILW8"/>
<evidence type="ECO:0000256" key="17">
    <source>
        <dbReference type="ARBA" id="ARBA00023264"/>
    </source>
</evidence>
<dbReference type="GO" id="GO:0016024">
    <property type="term" value="P:CDP-diacylglycerol biosynthetic process"/>
    <property type="evidence" value="ECO:0007669"/>
    <property type="project" value="TreeGrafter"/>
</dbReference>
<name>A0A160ILW8_9BACL</name>
<evidence type="ECO:0000256" key="7">
    <source>
        <dbReference type="ARBA" id="ARBA00019373"/>
    </source>
</evidence>
<evidence type="ECO:0000256" key="20">
    <source>
        <dbReference type="ARBA" id="ARBA00032253"/>
    </source>
</evidence>
<evidence type="ECO:0000256" key="12">
    <source>
        <dbReference type="ARBA" id="ARBA00022695"/>
    </source>
</evidence>
<evidence type="ECO:0000256" key="1">
    <source>
        <dbReference type="ARBA" id="ARBA00001698"/>
    </source>
</evidence>
<dbReference type="RefSeq" id="WP_066393730.1">
    <property type="nucleotide sequence ID" value="NZ_CP015378.1"/>
</dbReference>
<dbReference type="PANTHER" id="PTHR46382:SF1">
    <property type="entry name" value="PHOSPHATIDATE CYTIDYLYLTRANSFERASE"/>
    <property type="match status" value="1"/>
</dbReference>
<dbReference type="EC" id="2.7.7.41" evidence="6"/>
<dbReference type="Proteomes" id="UP000076623">
    <property type="component" value="Chromosome"/>
</dbReference>
<comment type="pathway">
    <text evidence="3">Phospholipid metabolism; CDP-diacylglycerol biosynthesis; CDP-diacylglycerol from sn-glycerol 3-phosphate: step 3/3.</text>
</comment>
<evidence type="ECO:0000256" key="13">
    <source>
        <dbReference type="ARBA" id="ARBA00022989"/>
    </source>
</evidence>
<comment type="catalytic activity">
    <reaction evidence="1">
        <text>a 1,2-diacyl-sn-glycero-3-phosphate + CTP + H(+) = a CDP-1,2-diacyl-sn-glycerol + diphosphate</text>
        <dbReference type="Rhea" id="RHEA:16229"/>
        <dbReference type="ChEBI" id="CHEBI:15378"/>
        <dbReference type="ChEBI" id="CHEBI:33019"/>
        <dbReference type="ChEBI" id="CHEBI:37563"/>
        <dbReference type="ChEBI" id="CHEBI:58332"/>
        <dbReference type="ChEBI" id="CHEBI:58608"/>
        <dbReference type="EC" id="2.7.7.41"/>
    </reaction>
</comment>
<keyword evidence="9" id="KW-0444">Lipid biosynthesis</keyword>
<keyword evidence="16" id="KW-0594">Phospholipid biosynthesis</keyword>
<evidence type="ECO:0000256" key="18">
    <source>
        <dbReference type="ARBA" id="ARBA00029893"/>
    </source>
</evidence>
<evidence type="ECO:0000256" key="2">
    <source>
        <dbReference type="ARBA" id="ARBA00004651"/>
    </source>
</evidence>
<keyword evidence="12 24" id="KW-0548">Nucleotidyltransferase</keyword>
<protein>
    <recommendedName>
        <fullName evidence="7">Phosphatidate cytidylyltransferase</fullName>
        <ecNumber evidence="6">2.7.7.41</ecNumber>
    </recommendedName>
    <alternativeName>
        <fullName evidence="20">CDP-DAG synthase</fullName>
    </alternativeName>
    <alternativeName>
        <fullName evidence="22">CDP-DG synthase</fullName>
    </alternativeName>
    <alternativeName>
        <fullName evidence="18">CDP-diacylglycerol synthase</fullName>
    </alternativeName>
    <alternativeName>
        <fullName evidence="21">CDP-diglyceride pyrophosphorylase</fullName>
    </alternativeName>
    <alternativeName>
        <fullName evidence="23">CDP-diglyceride synthase</fullName>
    </alternativeName>
    <alternativeName>
        <fullName evidence="19">CTP:phosphatidate cytidylyltransferase</fullName>
    </alternativeName>
</protein>
<evidence type="ECO:0000256" key="5">
    <source>
        <dbReference type="ARBA" id="ARBA00010185"/>
    </source>
</evidence>
<keyword evidence="8" id="KW-1003">Cell membrane</keyword>
<evidence type="ECO:0000256" key="8">
    <source>
        <dbReference type="ARBA" id="ARBA00022475"/>
    </source>
</evidence>
<evidence type="ECO:0000313" key="25">
    <source>
        <dbReference type="Proteomes" id="UP000076623"/>
    </source>
</evidence>
<comment type="subcellular location">
    <subcellularLocation>
        <location evidence="2">Cell membrane</location>
        <topology evidence="2">Multi-pass membrane protein</topology>
    </subcellularLocation>
</comment>
<sequence length="262" mass="28870">MKQRIITGVIAAVLFIGITLYGSWPFSLLILLLTGIGMFELLRMKRMELSFVGGIGFLLAVLIALPQDWMSSLEPFTKTDAIILAVLLLLVVTVVQKNNTDYNHISFVLFSSIYVGFGFFYLLETRILEGGVQLLFLILFMIWATDSGAYFVGKSIGKRKLWPVISPNKTIEGAVGGIFFSLVVGVISYLTHFVDMSLSNILLISMIVGIFGQIGDLAESAYKRIYDVKDSGTLLPGHGGILDRLDSALFVFPLLHVLHLIG</sequence>
<keyword evidence="25" id="KW-1185">Reference proteome</keyword>
<dbReference type="KEGG" id="fpn:ABE65_008805"/>